<sequence length="44" mass="4880">ARRVPVGDPRRRPDEGRVRRHLLDAGVGEGWRCVLPGVPHGEVV</sequence>
<protein>
    <submittedName>
        <fullName evidence="1">Uncharacterized protein</fullName>
    </submittedName>
</protein>
<feature type="non-terminal residue" evidence="1">
    <location>
        <position position="44"/>
    </location>
</feature>
<accession>A0A6J4VLI8</accession>
<dbReference type="AlphaFoldDB" id="A0A6J4VLI8"/>
<dbReference type="EMBL" id="CADCWM010000815">
    <property type="protein sequence ID" value="CAA9581537.1"/>
    <property type="molecule type" value="Genomic_DNA"/>
</dbReference>
<feature type="non-terminal residue" evidence="1">
    <location>
        <position position="1"/>
    </location>
</feature>
<evidence type="ECO:0000313" key="1">
    <source>
        <dbReference type="EMBL" id="CAA9581537.1"/>
    </source>
</evidence>
<proteinExistence type="predicted"/>
<reference evidence="1" key="1">
    <citation type="submission" date="2020-02" db="EMBL/GenBank/DDBJ databases">
        <authorList>
            <person name="Meier V. D."/>
        </authorList>
    </citation>
    <scope>NUCLEOTIDE SEQUENCE</scope>
    <source>
        <strain evidence="1">AVDCRST_MAG88</strain>
    </source>
</reference>
<organism evidence="1">
    <name type="scientific">uncultured Thermomicrobiales bacterium</name>
    <dbReference type="NCBI Taxonomy" id="1645740"/>
    <lineage>
        <taxon>Bacteria</taxon>
        <taxon>Pseudomonadati</taxon>
        <taxon>Thermomicrobiota</taxon>
        <taxon>Thermomicrobia</taxon>
        <taxon>Thermomicrobiales</taxon>
        <taxon>environmental samples</taxon>
    </lineage>
</organism>
<name>A0A6J4VLI8_9BACT</name>
<gene>
    <name evidence="1" type="ORF">AVDCRST_MAG88-3399</name>
</gene>